<keyword evidence="2" id="KW-1185">Reference proteome</keyword>
<dbReference type="Proteomes" id="UP000315471">
    <property type="component" value="Unassembled WGS sequence"/>
</dbReference>
<protein>
    <submittedName>
        <fullName evidence="1">Uncharacterized protein</fullName>
    </submittedName>
</protein>
<dbReference type="AlphaFoldDB" id="A0A5C6DRW1"/>
<accession>A0A5C6DRW1</accession>
<gene>
    <name evidence="1" type="ORF">Q31b_33870</name>
</gene>
<organism evidence="1 2">
    <name type="scientific">Novipirellula aureliae</name>
    <dbReference type="NCBI Taxonomy" id="2527966"/>
    <lineage>
        <taxon>Bacteria</taxon>
        <taxon>Pseudomonadati</taxon>
        <taxon>Planctomycetota</taxon>
        <taxon>Planctomycetia</taxon>
        <taxon>Pirellulales</taxon>
        <taxon>Pirellulaceae</taxon>
        <taxon>Novipirellula</taxon>
    </lineage>
</organism>
<evidence type="ECO:0000313" key="2">
    <source>
        <dbReference type="Proteomes" id="UP000315471"/>
    </source>
</evidence>
<sequence>MSRGNALLQIITFEKLIVGAKKRNEVFFRKLGIDGDIELPSSDDTEKDGEQAA</sequence>
<name>A0A5C6DRW1_9BACT</name>
<evidence type="ECO:0000313" key="1">
    <source>
        <dbReference type="EMBL" id="TWU40043.1"/>
    </source>
</evidence>
<reference evidence="1 2" key="1">
    <citation type="submission" date="2019-02" db="EMBL/GenBank/DDBJ databases">
        <title>Deep-cultivation of Planctomycetes and their phenomic and genomic characterization uncovers novel biology.</title>
        <authorList>
            <person name="Wiegand S."/>
            <person name="Jogler M."/>
            <person name="Boedeker C."/>
            <person name="Pinto D."/>
            <person name="Vollmers J."/>
            <person name="Rivas-Marin E."/>
            <person name="Kohn T."/>
            <person name="Peeters S.H."/>
            <person name="Heuer A."/>
            <person name="Rast P."/>
            <person name="Oberbeckmann S."/>
            <person name="Bunk B."/>
            <person name="Jeske O."/>
            <person name="Meyerdierks A."/>
            <person name="Storesund J.E."/>
            <person name="Kallscheuer N."/>
            <person name="Luecker S."/>
            <person name="Lage O.M."/>
            <person name="Pohl T."/>
            <person name="Merkel B.J."/>
            <person name="Hornburger P."/>
            <person name="Mueller R.-W."/>
            <person name="Bruemmer F."/>
            <person name="Labrenz M."/>
            <person name="Spormann A.M."/>
            <person name="Op Den Camp H."/>
            <person name="Overmann J."/>
            <person name="Amann R."/>
            <person name="Jetten M.S.M."/>
            <person name="Mascher T."/>
            <person name="Medema M.H."/>
            <person name="Devos D.P."/>
            <person name="Kaster A.-K."/>
            <person name="Ovreas L."/>
            <person name="Rohde M."/>
            <person name="Galperin M.Y."/>
            <person name="Jogler C."/>
        </authorList>
    </citation>
    <scope>NUCLEOTIDE SEQUENCE [LARGE SCALE GENOMIC DNA]</scope>
    <source>
        <strain evidence="1 2">Q31b</strain>
    </source>
</reference>
<comment type="caution">
    <text evidence="1">The sequence shown here is derived from an EMBL/GenBank/DDBJ whole genome shotgun (WGS) entry which is preliminary data.</text>
</comment>
<proteinExistence type="predicted"/>
<dbReference type="EMBL" id="SJPY01000005">
    <property type="protein sequence ID" value="TWU40043.1"/>
    <property type="molecule type" value="Genomic_DNA"/>
</dbReference>